<sequence>MPSSDGNLGSNPSLAVDARRRRADGYLEYPELELLPMAGGYKELEALERQIDHIKHPSKAHPMPKPSPNRCPRIPLGQRLADEVHRFQHGDRAGSPETNELHPMALPLPKMATPAGKNLATPRVISEVTTHFETPKSHLSYEDCVPKHMLDDGGSSKSDDSVNVKRSKSNVEHRTPSQPKYGTWSGRTKAEPALRKSTHEFGVELEELLARERDKAMDAGVRRDDAKSPGESTPITIYH</sequence>
<evidence type="ECO:0000256" key="1">
    <source>
        <dbReference type="SAM" id="MobiDB-lite"/>
    </source>
</evidence>
<feature type="region of interest" description="Disordered" evidence="1">
    <location>
        <begin position="1"/>
        <end position="20"/>
    </location>
</feature>
<reference evidence="2 3" key="1">
    <citation type="submission" date="2023-01" db="EMBL/GenBank/DDBJ databases">
        <title>Analysis of 21 Apiospora genomes using comparative genomics revels a genus with tremendous synthesis potential of carbohydrate active enzymes and secondary metabolites.</title>
        <authorList>
            <person name="Sorensen T."/>
        </authorList>
    </citation>
    <scope>NUCLEOTIDE SEQUENCE [LARGE SCALE GENOMIC DNA]</scope>
    <source>
        <strain evidence="2 3">CBS 83171</strain>
    </source>
</reference>
<feature type="compositionally biased region" description="Polar residues" evidence="1">
    <location>
        <begin position="1"/>
        <end position="13"/>
    </location>
</feature>
<proteinExistence type="predicted"/>
<accession>A0ABR1W6S0</accession>
<comment type="caution">
    <text evidence="2">The sequence shown here is derived from an EMBL/GenBank/DDBJ whole genome shotgun (WGS) entry which is preliminary data.</text>
</comment>
<dbReference type="EMBL" id="JAQQWM010000002">
    <property type="protein sequence ID" value="KAK8077884.1"/>
    <property type="molecule type" value="Genomic_DNA"/>
</dbReference>
<feature type="compositionally biased region" description="Polar residues" evidence="1">
    <location>
        <begin position="230"/>
        <end position="239"/>
    </location>
</feature>
<evidence type="ECO:0000313" key="2">
    <source>
        <dbReference type="EMBL" id="KAK8077884.1"/>
    </source>
</evidence>
<feature type="compositionally biased region" description="Basic and acidic residues" evidence="1">
    <location>
        <begin position="157"/>
        <end position="175"/>
    </location>
</feature>
<feature type="region of interest" description="Disordered" evidence="1">
    <location>
        <begin position="215"/>
        <end position="239"/>
    </location>
</feature>
<name>A0ABR1W6S0_9PEZI</name>
<keyword evidence="3" id="KW-1185">Reference proteome</keyword>
<feature type="region of interest" description="Disordered" evidence="1">
    <location>
        <begin position="147"/>
        <end position="198"/>
    </location>
</feature>
<gene>
    <name evidence="2" type="ORF">PG996_004054</name>
</gene>
<feature type="compositionally biased region" description="Basic and acidic residues" evidence="1">
    <location>
        <begin position="215"/>
        <end position="228"/>
    </location>
</feature>
<protein>
    <submittedName>
        <fullName evidence="2">Uncharacterized protein</fullName>
    </submittedName>
</protein>
<dbReference type="Proteomes" id="UP001446871">
    <property type="component" value="Unassembled WGS sequence"/>
</dbReference>
<feature type="compositionally biased region" description="Basic and acidic residues" evidence="1">
    <location>
        <begin position="188"/>
        <end position="198"/>
    </location>
</feature>
<evidence type="ECO:0000313" key="3">
    <source>
        <dbReference type="Proteomes" id="UP001446871"/>
    </source>
</evidence>
<organism evidence="2 3">
    <name type="scientific">Apiospora saccharicola</name>
    <dbReference type="NCBI Taxonomy" id="335842"/>
    <lineage>
        <taxon>Eukaryota</taxon>
        <taxon>Fungi</taxon>
        <taxon>Dikarya</taxon>
        <taxon>Ascomycota</taxon>
        <taxon>Pezizomycotina</taxon>
        <taxon>Sordariomycetes</taxon>
        <taxon>Xylariomycetidae</taxon>
        <taxon>Amphisphaeriales</taxon>
        <taxon>Apiosporaceae</taxon>
        <taxon>Apiospora</taxon>
    </lineage>
</organism>